<evidence type="ECO:0000256" key="1">
    <source>
        <dbReference type="ARBA" id="ARBA00004141"/>
    </source>
</evidence>
<dbReference type="InterPro" id="IPR011701">
    <property type="entry name" value="MFS"/>
</dbReference>
<evidence type="ECO:0000256" key="6">
    <source>
        <dbReference type="ARBA" id="ARBA00023242"/>
    </source>
</evidence>
<dbReference type="Gene3D" id="1.20.1250.20">
    <property type="entry name" value="MFS general substrate transporter like domains"/>
    <property type="match status" value="1"/>
</dbReference>
<feature type="transmembrane region" description="Helical" evidence="9">
    <location>
        <begin position="352"/>
        <end position="370"/>
    </location>
</feature>
<dbReference type="PROSITE" id="PS50071">
    <property type="entry name" value="HOMEOBOX_2"/>
    <property type="match status" value="1"/>
</dbReference>
<feature type="transmembrane region" description="Helical" evidence="9">
    <location>
        <begin position="132"/>
        <end position="156"/>
    </location>
</feature>
<feature type="DNA-binding region" description="Homeobox" evidence="7">
    <location>
        <begin position="476"/>
        <end position="538"/>
    </location>
</feature>
<keyword evidence="9" id="KW-0812">Transmembrane</keyword>
<comment type="caution">
    <text evidence="11">The sequence shown here is derived from an EMBL/GenBank/DDBJ whole genome shotgun (WGS) entry which is preliminary data.</text>
</comment>
<dbReference type="SMART" id="SM00389">
    <property type="entry name" value="HOX"/>
    <property type="match status" value="1"/>
</dbReference>
<evidence type="ECO:0000256" key="3">
    <source>
        <dbReference type="ARBA" id="ARBA00023125"/>
    </source>
</evidence>
<keyword evidence="3 7" id="KW-0238">DNA-binding</keyword>
<dbReference type="AlphaFoldDB" id="A0A9P5L8M0"/>
<keyword evidence="5" id="KW-0325">Glycoprotein</keyword>
<feature type="region of interest" description="Disordered" evidence="8">
    <location>
        <begin position="1"/>
        <end position="46"/>
    </location>
</feature>
<evidence type="ECO:0000256" key="9">
    <source>
        <dbReference type="SAM" id="Phobius"/>
    </source>
</evidence>
<dbReference type="Gene3D" id="1.10.10.60">
    <property type="entry name" value="Homeodomain-like"/>
    <property type="match status" value="1"/>
</dbReference>
<evidence type="ECO:0000256" key="4">
    <source>
        <dbReference type="ARBA" id="ARBA00023155"/>
    </source>
</evidence>
<dbReference type="Pfam" id="PF05920">
    <property type="entry name" value="Homeobox_KN"/>
    <property type="match status" value="1"/>
</dbReference>
<evidence type="ECO:0000256" key="5">
    <source>
        <dbReference type="ARBA" id="ARBA00023180"/>
    </source>
</evidence>
<feature type="region of interest" description="Disordered" evidence="8">
    <location>
        <begin position="873"/>
        <end position="894"/>
    </location>
</feature>
<dbReference type="InterPro" id="IPR036259">
    <property type="entry name" value="MFS_trans_sf"/>
</dbReference>
<dbReference type="EMBL" id="JAANBB010000108">
    <property type="protein sequence ID" value="KAF7550023.1"/>
    <property type="molecule type" value="Genomic_DNA"/>
</dbReference>
<dbReference type="GO" id="GO:0022857">
    <property type="term" value="F:transmembrane transporter activity"/>
    <property type="evidence" value="ECO:0007669"/>
    <property type="project" value="InterPro"/>
</dbReference>
<dbReference type="Proteomes" id="UP000722485">
    <property type="component" value="Unassembled WGS sequence"/>
</dbReference>
<feature type="transmembrane region" description="Helical" evidence="9">
    <location>
        <begin position="61"/>
        <end position="89"/>
    </location>
</feature>
<keyword evidence="9" id="KW-1133">Transmembrane helix</keyword>
<dbReference type="CDD" id="cd17352">
    <property type="entry name" value="MFS_MCT_SLC16"/>
    <property type="match status" value="1"/>
</dbReference>
<feature type="transmembrane region" description="Helical" evidence="9">
    <location>
        <begin position="189"/>
        <end position="208"/>
    </location>
</feature>
<sequence>MLATPAVAIEDKHDATSPSNSDTDQRSRQKETQPQDQTPTATPTALCSTQEETYPEGGLRAWLVVLGAWLAAFSGMGLSNSMATIHAYISTHQLADYSEGAIGWIFSVYVFLGFFCGIYVGPLQDTYGPRWLILGGTVCVVTALMLLSFCVEYWHFMLSFGVLNGIGASLLFTPSITTVGHWFQQRRGLATGISSTGGAFSGMIYPLVLRPLFENVGWAWAIRTIGFISLVACGAACLLIRTRLPPSSKVNPHPDIRIFRHAAFAFTTIGIFLLECALFVPLTYISSYAIHEGFGVDFSYQLPTILNAASILGRVLPGWWGDSFGVFNSNILTVALSAVACLAVWLPVGSSTAGLVVFVALFGFASGNNIKDPQIMTEQRMSLNNTTDDTSDLVPGIDTSYSTLYSTSATDPIQDWDLAQNFGHDGFSHETLQRNEAENTSIVMALPSSSPWEDLGQPLVGAAPLEKLENATTTVPAKVVNRLDSGSVRTLRQWFAAHDRHPYATAKDVEILQSKTGLTKLQVTNWLANTRRRSKFQPPASSPVVRGRTERTSNEQAPIDIPARTATPMPLENMNPLERWKSSPPEHEAADVSDISRAVAASSASPHTVCQERVLEERTFYRKDHLQQHLKTGSTMADWKGDWGFDPQVVETIDNAMPPYLINYEQHSAFPISVLEEPADTPTSPYELIKLELEYFMREHLDKNGHLPSDRVLQYESCCIIFGADVMSDHPASSAPSWLRDVFMSSDISKEARLRPMQQVTKARMSQLKINGKGSIFDNCELEIELCRLVTMNRALNQTMSDYELQQEASNILVCIEAFSPNPSKHFIDFLLRLVWGSNEWLGPLRQREQHLVTDETANQGLSQLDSTHVDLASDGEMGRGVGPSSEQSSSVLTSTLASSGHSFSSGKTPYGMPFLLNDHNSYRRLTSGLTRFVANTMSPNNPNSHVPTDEELQYQARWIWYDE</sequence>
<keyword evidence="9" id="KW-0472">Membrane</keyword>
<feature type="compositionally biased region" description="Low complexity" evidence="8">
    <location>
        <begin position="34"/>
        <end position="45"/>
    </location>
</feature>
<feature type="compositionally biased region" description="Basic and acidic residues" evidence="8">
    <location>
        <begin position="23"/>
        <end position="33"/>
    </location>
</feature>
<dbReference type="GO" id="GO:0005634">
    <property type="term" value="C:nucleus"/>
    <property type="evidence" value="ECO:0007669"/>
    <property type="project" value="UniProtKB-SubCell"/>
</dbReference>
<feature type="compositionally biased region" description="Low complexity" evidence="8">
    <location>
        <begin position="885"/>
        <end position="894"/>
    </location>
</feature>
<dbReference type="Pfam" id="PF07690">
    <property type="entry name" value="MFS_1"/>
    <property type="match status" value="1"/>
</dbReference>
<evidence type="ECO:0000256" key="2">
    <source>
        <dbReference type="ARBA" id="ARBA00006727"/>
    </source>
</evidence>
<evidence type="ECO:0000256" key="8">
    <source>
        <dbReference type="SAM" id="MobiDB-lite"/>
    </source>
</evidence>
<dbReference type="GO" id="GO:0006355">
    <property type="term" value="P:regulation of DNA-templated transcription"/>
    <property type="evidence" value="ECO:0007669"/>
    <property type="project" value="InterPro"/>
</dbReference>
<gene>
    <name evidence="11" type="ORF">G7Z17_g5999</name>
</gene>
<keyword evidence="4 7" id="KW-0371">Homeobox</keyword>
<feature type="transmembrane region" description="Helical" evidence="9">
    <location>
        <begin position="162"/>
        <end position="182"/>
    </location>
</feature>
<dbReference type="PANTHER" id="PTHR11360:SF177">
    <property type="entry name" value="RIBOFLAVIN TRANSPORTER MCH5"/>
    <property type="match status" value="1"/>
</dbReference>
<evidence type="ECO:0000256" key="7">
    <source>
        <dbReference type="PROSITE-ProRule" id="PRU00108"/>
    </source>
</evidence>
<dbReference type="GO" id="GO:0016020">
    <property type="term" value="C:membrane"/>
    <property type="evidence" value="ECO:0007669"/>
    <property type="project" value="UniProtKB-SubCell"/>
</dbReference>
<feature type="domain" description="Homeobox" evidence="10">
    <location>
        <begin position="474"/>
        <end position="537"/>
    </location>
</feature>
<comment type="similarity">
    <text evidence="2">Belongs to the major facilitator superfamily. Monocarboxylate porter (TC 2.A.1.13) family.</text>
</comment>
<comment type="subcellular location">
    <subcellularLocation>
        <location evidence="1">Membrane</location>
        <topology evidence="1">Multi-pass membrane protein</topology>
    </subcellularLocation>
    <subcellularLocation>
        <location evidence="7">Nucleus</location>
    </subcellularLocation>
</comment>
<protein>
    <recommendedName>
        <fullName evidence="10">Homeobox domain-containing protein</fullName>
    </recommendedName>
</protein>
<feature type="transmembrane region" description="Helical" evidence="9">
    <location>
        <begin position="324"/>
        <end position="346"/>
    </location>
</feature>
<feature type="region of interest" description="Disordered" evidence="8">
    <location>
        <begin position="533"/>
        <end position="555"/>
    </location>
</feature>
<evidence type="ECO:0000259" key="10">
    <source>
        <dbReference type="PROSITE" id="PS50071"/>
    </source>
</evidence>
<dbReference type="GO" id="GO:0003677">
    <property type="term" value="F:DNA binding"/>
    <property type="evidence" value="ECO:0007669"/>
    <property type="project" value="UniProtKB-UniRule"/>
</dbReference>
<feature type="transmembrane region" description="Helical" evidence="9">
    <location>
        <begin position="220"/>
        <end position="240"/>
    </location>
</feature>
<reference evidence="11" key="1">
    <citation type="submission" date="2020-03" db="EMBL/GenBank/DDBJ databases">
        <title>Draft Genome Sequence of Cylindrodendrum hubeiense.</title>
        <authorList>
            <person name="Buettner E."/>
            <person name="Kellner H."/>
        </authorList>
    </citation>
    <scope>NUCLEOTIDE SEQUENCE</scope>
    <source>
        <strain evidence="11">IHI 201604</strain>
    </source>
</reference>
<organism evidence="11 12">
    <name type="scientific">Cylindrodendrum hubeiense</name>
    <dbReference type="NCBI Taxonomy" id="595255"/>
    <lineage>
        <taxon>Eukaryota</taxon>
        <taxon>Fungi</taxon>
        <taxon>Dikarya</taxon>
        <taxon>Ascomycota</taxon>
        <taxon>Pezizomycotina</taxon>
        <taxon>Sordariomycetes</taxon>
        <taxon>Hypocreomycetidae</taxon>
        <taxon>Hypocreales</taxon>
        <taxon>Nectriaceae</taxon>
        <taxon>Cylindrodendrum</taxon>
    </lineage>
</organism>
<dbReference type="InterPro" id="IPR008422">
    <property type="entry name" value="KN_HD"/>
</dbReference>
<proteinExistence type="inferred from homology"/>
<keyword evidence="12" id="KW-1185">Reference proteome</keyword>
<keyword evidence="6 7" id="KW-0539">Nucleus</keyword>
<evidence type="ECO:0000313" key="12">
    <source>
        <dbReference type="Proteomes" id="UP000722485"/>
    </source>
</evidence>
<evidence type="ECO:0000313" key="11">
    <source>
        <dbReference type="EMBL" id="KAF7550023.1"/>
    </source>
</evidence>
<dbReference type="InterPro" id="IPR001356">
    <property type="entry name" value="HD"/>
</dbReference>
<dbReference type="InterPro" id="IPR009057">
    <property type="entry name" value="Homeodomain-like_sf"/>
</dbReference>
<dbReference type="PANTHER" id="PTHR11360">
    <property type="entry name" value="MONOCARBOXYLATE TRANSPORTER"/>
    <property type="match status" value="1"/>
</dbReference>
<dbReference type="OrthoDB" id="10056939at2759"/>
<accession>A0A9P5L8M0</accession>
<dbReference type="SUPFAM" id="SSF46689">
    <property type="entry name" value="Homeodomain-like"/>
    <property type="match status" value="1"/>
</dbReference>
<feature type="transmembrane region" description="Helical" evidence="9">
    <location>
        <begin position="261"/>
        <end position="286"/>
    </location>
</feature>
<dbReference type="CDD" id="cd00086">
    <property type="entry name" value="homeodomain"/>
    <property type="match status" value="1"/>
</dbReference>
<name>A0A9P5L8M0_9HYPO</name>
<dbReference type="SUPFAM" id="SSF103473">
    <property type="entry name" value="MFS general substrate transporter"/>
    <property type="match status" value="1"/>
</dbReference>
<dbReference type="InterPro" id="IPR050327">
    <property type="entry name" value="Proton-linked_MCT"/>
</dbReference>
<feature type="transmembrane region" description="Helical" evidence="9">
    <location>
        <begin position="101"/>
        <end position="120"/>
    </location>
</feature>